<organism evidence="1 2">
    <name type="scientific">Hypericibacter terrae</name>
    <dbReference type="NCBI Taxonomy" id="2602015"/>
    <lineage>
        <taxon>Bacteria</taxon>
        <taxon>Pseudomonadati</taxon>
        <taxon>Pseudomonadota</taxon>
        <taxon>Alphaproteobacteria</taxon>
        <taxon>Rhodospirillales</taxon>
        <taxon>Dongiaceae</taxon>
        <taxon>Hypericibacter</taxon>
    </lineage>
</organism>
<sequence length="316" mass="36869">MAWEPHAARKTLGWQPPAAARERVDSLMPVYRRFVASTLEPIVKAYYPALLENAGNEYRKMVELSTKMMLVGHACTEIADYPYDERRQRITCLFGCCCFLADSFLDDFGEEATRAYVKRLERLFATGWFEVGNERETLFYIVVSRLFAERDILEPTLRQAILRLFEAQRRDVEMRGLEAEMKALPRARRLARLKRLARDRSGHAIILLAAFLLPNLSLDYIRHIFVAGALIMFIDDHGDCYADRADRRVTYMNALGRPEQALRRIFFSHIEKLMQGLRPAAGRDLLIAFLTRYYVTRLQKHREQRRLRGPAWAVYE</sequence>
<accession>A0A5J6MCD3</accession>
<dbReference type="KEGG" id="htq:FRZ44_02480"/>
<dbReference type="InterPro" id="IPR008949">
    <property type="entry name" value="Isoprenoid_synthase_dom_sf"/>
</dbReference>
<reference evidence="1 2" key="1">
    <citation type="submission" date="2019-08" db="EMBL/GenBank/DDBJ databases">
        <title>Hyperibacter terrae gen. nov., sp. nov. and Hyperibacter viscosus sp. nov., two new members in the family Rhodospirillaceae isolated from the rhizosphere of Hypericum perforatum.</title>
        <authorList>
            <person name="Noviana Z."/>
        </authorList>
    </citation>
    <scope>NUCLEOTIDE SEQUENCE [LARGE SCALE GENOMIC DNA]</scope>
    <source>
        <strain evidence="1 2">R5913</strain>
    </source>
</reference>
<dbReference type="Proteomes" id="UP000326202">
    <property type="component" value="Chromosome"/>
</dbReference>
<gene>
    <name evidence="1" type="ORF">FRZ44_02480</name>
</gene>
<evidence type="ECO:0000313" key="1">
    <source>
        <dbReference type="EMBL" id="QEX14968.1"/>
    </source>
</evidence>
<dbReference type="EMBL" id="CP042906">
    <property type="protein sequence ID" value="QEX14968.1"/>
    <property type="molecule type" value="Genomic_DNA"/>
</dbReference>
<dbReference type="SUPFAM" id="SSF48576">
    <property type="entry name" value="Terpenoid synthases"/>
    <property type="match status" value="1"/>
</dbReference>
<dbReference type="OrthoDB" id="7374877at2"/>
<keyword evidence="2" id="KW-1185">Reference proteome</keyword>
<name>A0A5J6MCD3_9PROT</name>
<evidence type="ECO:0000313" key="2">
    <source>
        <dbReference type="Proteomes" id="UP000326202"/>
    </source>
</evidence>
<proteinExistence type="predicted"/>
<dbReference type="AlphaFoldDB" id="A0A5J6MCD3"/>
<dbReference type="RefSeq" id="WP_151175469.1">
    <property type="nucleotide sequence ID" value="NZ_CP042906.1"/>
</dbReference>
<protein>
    <submittedName>
        <fullName evidence="1">Uncharacterized protein</fullName>
    </submittedName>
</protein>